<feature type="region of interest" description="Disordered" evidence="1">
    <location>
        <begin position="1173"/>
        <end position="1210"/>
    </location>
</feature>
<dbReference type="Proteomes" id="UP000620124">
    <property type="component" value="Unassembled WGS sequence"/>
</dbReference>
<organism evidence="3 4">
    <name type="scientific">Mycena venus</name>
    <dbReference type="NCBI Taxonomy" id="2733690"/>
    <lineage>
        <taxon>Eukaryota</taxon>
        <taxon>Fungi</taxon>
        <taxon>Dikarya</taxon>
        <taxon>Basidiomycota</taxon>
        <taxon>Agaricomycotina</taxon>
        <taxon>Agaricomycetes</taxon>
        <taxon>Agaricomycetidae</taxon>
        <taxon>Agaricales</taxon>
        <taxon>Marasmiineae</taxon>
        <taxon>Mycenaceae</taxon>
        <taxon>Mycena</taxon>
    </lineage>
</organism>
<feature type="compositionally biased region" description="Pro residues" evidence="1">
    <location>
        <begin position="1185"/>
        <end position="1195"/>
    </location>
</feature>
<dbReference type="InterPro" id="IPR016024">
    <property type="entry name" value="ARM-type_fold"/>
</dbReference>
<dbReference type="SUPFAM" id="SSF48371">
    <property type="entry name" value="ARM repeat"/>
    <property type="match status" value="1"/>
</dbReference>
<accession>A0A8H6YRQ7</accession>
<feature type="compositionally biased region" description="Polar residues" evidence="1">
    <location>
        <begin position="1263"/>
        <end position="1274"/>
    </location>
</feature>
<reference evidence="3" key="1">
    <citation type="submission" date="2020-05" db="EMBL/GenBank/DDBJ databases">
        <title>Mycena genomes resolve the evolution of fungal bioluminescence.</title>
        <authorList>
            <person name="Tsai I.J."/>
        </authorList>
    </citation>
    <scope>NUCLEOTIDE SEQUENCE</scope>
    <source>
        <strain evidence="3">CCC161011</strain>
    </source>
</reference>
<feature type="compositionally biased region" description="Polar residues" evidence="1">
    <location>
        <begin position="1048"/>
        <end position="1060"/>
    </location>
</feature>
<dbReference type="EMBL" id="JACAZI010000003">
    <property type="protein sequence ID" value="KAF7365033.1"/>
    <property type="molecule type" value="Genomic_DNA"/>
</dbReference>
<feature type="compositionally biased region" description="Polar residues" evidence="1">
    <location>
        <begin position="1067"/>
        <end position="1078"/>
    </location>
</feature>
<comment type="caution">
    <text evidence="3">The sequence shown here is derived from an EMBL/GenBank/DDBJ whole genome shotgun (WGS) entry which is preliminary data.</text>
</comment>
<feature type="region of interest" description="Disordered" evidence="1">
    <location>
        <begin position="1237"/>
        <end position="1290"/>
    </location>
</feature>
<evidence type="ECO:0000313" key="3">
    <source>
        <dbReference type="EMBL" id="KAF7365033.1"/>
    </source>
</evidence>
<feature type="region of interest" description="Disordered" evidence="1">
    <location>
        <begin position="992"/>
        <end position="1021"/>
    </location>
</feature>
<feature type="domain" description="Telomere-associated protein Rif1 N-terminal" evidence="2">
    <location>
        <begin position="105"/>
        <end position="311"/>
    </location>
</feature>
<evidence type="ECO:0000256" key="1">
    <source>
        <dbReference type="SAM" id="MobiDB-lite"/>
    </source>
</evidence>
<feature type="region of interest" description="Disordered" evidence="1">
    <location>
        <begin position="1048"/>
        <end position="1135"/>
    </location>
</feature>
<feature type="compositionally biased region" description="Basic and acidic residues" evidence="1">
    <location>
        <begin position="1238"/>
        <end position="1260"/>
    </location>
</feature>
<feature type="compositionally biased region" description="Basic residues" evidence="1">
    <location>
        <begin position="1279"/>
        <end position="1290"/>
    </location>
</feature>
<evidence type="ECO:0000313" key="4">
    <source>
        <dbReference type="Proteomes" id="UP000620124"/>
    </source>
</evidence>
<keyword evidence="4" id="KW-1185">Reference proteome</keyword>
<name>A0A8H6YRQ7_9AGAR</name>
<dbReference type="InterPro" id="IPR022031">
    <property type="entry name" value="Rif1_N"/>
</dbReference>
<proteinExistence type="predicted"/>
<dbReference type="Pfam" id="PF12231">
    <property type="entry name" value="Rif1_N"/>
    <property type="match status" value="1"/>
</dbReference>
<dbReference type="OrthoDB" id="3259617at2759"/>
<protein>
    <submittedName>
        <fullName evidence="3">GLOBIN domain-containing protein</fullName>
    </submittedName>
</protein>
<sequence>MPPAAKPPSTPVDNALACPAYFMSPAETLLESTGPNGDDISLHDLIEAYNTFSLRIRAQIRAILNADPPPPALISLQECSHEIGEVLRRDLKRTRDEPSFQSRHTSFAQNSFQSELDEEEMRVARDLALLSHQVLRFLSDILSFPPLYSIFSTNDLRSIFNELLVLGSAPYIPGPTSRRTWTLVVFILSSQYLPPEVLSPAKREIVSVLKRALEGEIGKVQAKLDGLQASTHLLKQHPSLFISPLLAVFPCILNHLVADSSILRLQAVNALGRFALAKINTLSTTANSCHPSISETLTTFINAETSKLKSVQSQLRLRNLVTAALTVRNPSHPADSPFWAVQLLASFSLQQVAAHKQKLVIALHPYVWKCLVWVFSRIPIHTDDDGDDGIRDPVFQTLKQDLRGGIGLALILSLLGSAANGVCDTADSVSKVLQVVKDMLSHNDHLIQAEGVALLTQLLYTPTPPTVPASAQMLDIWVPQLFDGSILQATRDGVIATIRSLPRLDPSQVRPLSDSEIVAHWDVLADLWVQATNISLGPEFDELKLRRPYLCMAEYRQNLLHGWQSLLLMPSDLTQGFLHLTTEEPFASKIAALICSFIVPTDTADAHAQVQRLVLVRKMWHTMTNVFQRDWLAWPAETVLGAVLKHGYDLADEQIRDTWAELCAELLSLGLPCAVGVVREQGDEARMPSELQRQLWALAVKSMQKSDVAAPWRDVAYLLSIPFGAWTMTTAEVEIWDRLLCTSIAQDNSVPPTVFVEQVFESIKDAARLSESPREFLALLSYVDLADRSELPRAITTTVAEVLGDLYPRQALESTSIRIIRQLRDVFLSAPSTLTLPFLLALQDSICKWLEDDEDVLVGDVREEITHCLFSIPLSTICDLEPTGPNLVSISRFLATLANANAFESFWRVTYHGRDEFYDLYPESIKTSLKAFTDIFGGSLAADLSLENHSQMESSVVLDSQPSQAGPSSSFDYYADESKYPFEADTIGVGDTGFMDVDEREGHSVSTVRPPSPSIHLPEVQPRPVLSSALEQLQEYSSRLDESSVLSLMNTSGSSHSSGTARGHPSQVPSQSSYSARSKSGILKRRAKVDDSSSVSNKRRKTSPHTRSGWLESSNAVAGPSRHPGQSISEPVTRRVSPVLSDHALSQSVLFRKRRKGKRKLVLDYVEVPTYEETRRRRQECSLPTPSPSFRPPPGRQSSKTGPAADEDGEDYASWEAGLSIAEVKEVQHAFDISTEYHSSDDGKFSSPHHMDTDQSRRDVPFPSSSLSRRSQTAPIPRREKHPAPLRRNKTSARLDALEHAYAVVADADDASQVPVQDLMQATRLVHKIGAALNEQMSRKLDKS</sequence>
<gene>
    <name evidence="3" type="ORF">MVEN_00374400</name>
</gene>
<evidence type="ECO:0000259" key="2">
    <source>
        <dbReference type="Pfam" id="PF12231"/>
    </source>
</evidence>